<dbReference type="Proteomes" id="UP000325466">
    <property type="component" value="Unassembled WGS sequence"/>
</dbReference>
<gene>
    <name evidence="2" type="ORF">RAJCM14343_5285</name>
</gene>
<protein>
    <submittedName>
        <fullName evidence="2">Uncharacterized protein</fullName>
    </submittedName>
</protein>
<evidence type="ECO:0000313" key="3">
    <source>
        <dbReference type="Proteomes" id="UP000325466"/>
    </source>
</evidence>
<name>A0ABQ0YUE1_9NOCA</name>
<comment type="caution">
    <text evidence="2">The sequence shown here is derived from an EMBL/GenBank/DDBJ whole genome shotgun (WGS) entry which is preliminary data.</text>
</comment>
<accession>A0ABQ0YUE1</accession>
<organism evidence="2 3">
    <name type="scientific">Rhodococcus aetherivorans</name>
    <dbReference type="NCBI Taxonomy" id="191292"/>
    <lineage>
        <taxon>Bacteria</taxon>
        <taxon>Bacillati</taxon>
        <taxon>Actinomycetota</taxon>
        <taxon>Actinomycetes</taxon>
        <taxon>Mycobacteriales</taxon>
        <taxon>Nocardiaceae</taxon>
        <taxon>Rhodococcus</taxon>
    </lineage>
</organism>
<sequence>MRDAVGRVVEVERHVRAAGLDDAVHRNQQVDRAADRKTHRALGSDPGGNQAARHPVGGGVELRVGQGCPLELQGDGVGGTGDLLFEHADQGVSDDVADGRRVGYGHRVGEQAVDDAGQTTALRVLEQRRHEVGQHDRHQRVRTERAAHRGVERGDLAVQRCIGEDGAAMLEHDPVREGRRPLRDEPGQVLDRQRLSAGLTNRHLCIPPRCQVLRLRDQ</sequence>
<dbReference type="EMBL" id="BLAH01000152">
    <property type="protein sequence ID" value="GES40007.1"/>
    <property type="molecule type" value="Genomic_DNA"/>
</dbReference>
<feature type="region of interest" description="Disordered" evidence="1">
    <location>
        <begin position="30"/>
        <end position="57"/>
    </location>
</feature>
<keyword evidence="3" id="KW-1185">Reference proteome</keyword>
<evidence type="ECO:0000256" key="1">
    <source>
        <dbReference type="SAM" id="MobiDB-lite"/>
    </source>
</evidence>
<reference evidence="2 3" key="1">
    <citation type="journal article" date="2018" name="Biodegradation">
        <title>1,4-Dioxane degradation characteristics of Rhodococcus aetherivorans JCM 14343.</title>
        <authorList>
            <person name="Inoue D."/>
            <person name="Tsunoda T."/>
            <person name="Yamamoto N."/>
            <person name="Ike M."/>
            <person name="Sei K."/>
        </authorList>
    </citation>
    <scope>NUCLEOTIDE SEQUENCE [LARGE SCALE GENOMIC DNA]</scope>
    <source>
        <strain evidence="2 3">JCM 14343</strain>
    </source>
</reference>
<evidence type="ECO:0000313" key="2">
    <source>
        <dbReference type="EMBL" id="GES40007.1"/>
    </source>
</evidence>
<proteinExistence type="predicted"/>